<reference evidence="2" key="1">
    <citation type="journal article" date="2015" name="Nature">
        <title>Complex archaea that bridge the gap between prokaryotes and eukaryotes.</title>
        <authorList>
            <person name="Spang A."/>
            <person name="Saw J.H."/>
            <person name="Jorgensen S.L."/>
            <person name="Zaremba-Niedzwiedzka K."/>
            <person name="Martijn J."/>
            <person name="Lind A.E."/>
            <person name="van Eijk R."/>
            <person name="Schleper C."/>
            <person name="Guy L."/>
            <person name="Ettema T.J."/>
        </authorList>
    </citation>
    <scope>NUCLEOTIDE SEQUENCE</scope>
</reference>
<gene>
    <name evidence="2" type="ORF">LCGC14_2122510</name>
</gene>
<evidence type="ECO:0000313" key="2">
    <source>
        <dbReference type="EMBL" id="KKL68688.1"/>
    </source>
</evidence>
<accession>A0A0F9E3S2</accession>
<proteinExistence type="predicted"/>
<comment type="caution">
    <text evidence="2">The sequence shown here is derived from an EMBL/GenBank/DDBJ whole genome shotgun (WGS) entry which is preliminary data.</text>
</comment>
<protein>
    <submittedName>
        <fullName evidence="2">Uncharacterized protein</fullName>
    </submittedName>
</protein>
<name>A0A0F9E3S2_9ZZZZ</name>
<evidence type="ECO:0000256" key="1">
    <source>
        <dbReference type="SAM" id="MobiDB-lite"/>
    </source>
</evidence>
<feature type="compositionally biased region" description="Basic residues" evidence="1">
    <location>
        <begin position="1"/>
        <end position="26"/>
    </location>
</feature>
<feature type="region of interest" description="Disordered" evidence="1">
    <location>
        <begin position="1"/>
        <end position="34"/>
    </location>
</feature>
<feature type="region of interest" description="Disordered" evidence="1">
    <location>
        <begin position="238"/>
        <end position="261"/>
    </location>
</feature>
<sequence length="261" mass="30326">MANKKNKTSKAKSSSSRKKIKKRPRKRGDMVGGNKAQLEATALTLRKKGNGKVHNLVDKYQITKPLRDKIYADIQRIRQMWCQGSNDMEIRRDLNLSHQSWRARLNIMRTVPPDEGVLASYKRYTNQHERFTTRLESRLDKLTGLYDSANEEIELPVMRRGAGPDEVYKRKRDPREARRIQALLARVDEVMRDGEEKLLAIKTQLGIISPLKLGQEEGDMAKSLFRASNIKEIWRRRKEKEKEVEVEAKDLGETTKSKRKV</sequence>
<organism evidence="2">
    <name type="scientific">marine sediment metagenome</name>
    <dbReference type="NCBI Taxonomy" id="412755"/>
    <lineage>
        <taxon>unclassified sequences</taxon>
        <taxon>metagenomes</taxon>
        <taxon>ecological metagenomes</taxon>
    </lineage>
</organism>
<feature type="compositionally biased region" description="Basic and acidic residues" evidence="1">
    <location>
        <begin position="240"/>
        <end position="261"/>
    </location>
</feature>
<dbReference type="EMBL" id="LAZR01026455">
    <property type="protein sequence ID" value="KKL68688.1"/>
    <property type="molecule type" value="Genomic_DNA"/>
</dbReference>
<dbReference type="AlphaFoldDB" id="A0A0F9E3S2"/>